<dbReference type="PANTHER" id="PTHR43784">
    <property type="entry name" value="GDSL-LIKE LIPASE/ACYLHYDROLASE, PUTATIVE (AFU_ORTHOLOGUE AFUA_2G00820)-RELATED"/>
    <property type="match status" value="1"/>
</dbReference>
<dbReference type="SUPFAM" id="SSF52266">
    <property type="entry name" value="SGNH hydrolase"/>
    <property type="match status" value="1"/>
</dbReference>
<dbReference type="Gene3D" id="3.40.50.1110">
    <property type="entry name" value="SGNH hydrolase"/>
    <property type="match status" value="1"/>
</dbReference>
<gene>
    <name evidence="3" type="ORF">GCM10009824_19470</name>
</gene>
<feature type="compositionally biased region" description="Basic and acidic residues" evidence="1">
    <location>
        <begin position="10"/>
        <end position="25"/>
    </location>
</feature>
<proteinExistence type="predicted"/>
<keyword evidence="3" id="KW-0378">Hydrolase</keyword>
<feature type="compositionally biased region" description="Polar residues" evidence="1">
    <location>
        <begin position="289"/>
        <end position="299"/>
    </location>
</feature>
<protein>
    <submittedName>
        <fullName evidence="3">SGNH/GDSL hydrolase family protein</fullName>
    </submittedName>
</protein>
<comment type="caution">
    <text evidence="3">The sequence shown here is derived from an EMBL/GenBank/DDBJ whole genome shotgun (WGS) entry which is preliminary data.</text>
</comment>
<dbReference type="InterPro" id="IPR036514">
    <property type="entry name" value="SGNH_hydro_sf"/>
</dbReference>
<name>A0ABN2XYB9_9MICC</name>
<dbReference type="PANTHER" id="PTHR43784:SF2">
    <property type="entry name" value="GDSL-LIKE LIPASE_ACYLHYDROLASE, PUTATIVE (AFU_ORTHOLOGUE AFUA_2G00820)-RELATED"/>
    <property type="match status" value="1"/>
</dbReference>
<dbReference type="Proteomes" id="UP001500166">
    <property type="component" value="Unassembled WGS sequence"/>
</dbReference>
<evidence type="ECO:0000256" key="1">
    <source>
        <dbReference type="SAM" id="MobiDB-lite"/>
    </source>
</evidence>
<dbReference type="EMBL" id="BAAAQA010000018">
    <property type="protein sequence ID" value="GAA2118870.1"/>
    <property type="molecule type" value="Genomic_DNA"/>
</dbReference>
<evidence type="ECO:0000259" key="2">
    <source>
        <dbReference type="Pfam" id="PF13472"/>
    </source>
</evidence>
<feature type="region of interest" description="Disordered" evidence="1">
    <location>
        <begin position="1"/>
        <end position="28"/>
    </location>
</feature>
<reference evidence="3 4" key="1">
    <citation type="journal article" date="2019" name="Int. J. Syst. Evol. Microbiol.">
        <title>The Global Catalogue of Microorganisms (GCM) 10K type strain sequencing project: providing services to taxonomists for standard genome sequencing and annotation.</title>
        <authorList>
            <consortium name="The Broad Institute Genomics Platform"/>
            <consortium name="The Broad Institute Genome Sequencing Center for Infectious Disease"/>
            <person name="Wu L."/>
            <person name="Ma J."/>
        </authorList>
    </citation>
    <scope>NUCLEOTIDE SEQUENCE [LARGE SCALE GENOMIC DNA]</scope>
    <source>
        <strain evidence="3 4">JCM 15914</strain>
    </source>
</reference>
<keyword evidence="4" id="KW-1185">Reference proteome</keyword>
<accession>A0ABN2XYB9</accession>
<feature type="region of interest" description="Disordered" evidence="1">
    <location>
        <begin position="263"/>
        <end position="299"/>
    </location>
</feature>
<organism evidence="3 4">
    <name type="scientific">Kocuria atrinae</name>
    <dbReference type="NCBI Taxonomy" id="592377"/>
    <lineage>
        <taxon>Bacteria</taxon>
        <taxon>Bacillati</taxon>
        <taxon>Actinomycetota</taxon>
        <taxon>Actinomycetes</taxon>
        <taxon>Micrococcales</taxon>
        <taxon>Micrococcaceae</taxon>
        <taxon>Kocuria</taxon>
    </lineage>
</organism>
<dbReference type="InterPro" id="IPR053140">
    <property type="entry name" value="GDSL_Rv0518-like"/>
</dbReference>
<dbReference type="InterPro" id="IPR013830">
    <property type="entry name" value="SGNH_hydro"/>
</dbReference>
<evidence type="ECO:0000313" key="4">
    <source>
        <dbReference type="Proteomes" id="UP001500166"/>
    </source>
</evidence>
<dbReference type="CDD" id="cd01832">
    <property type="entry name" value="SGNH_hydrolase_like_1"/>
    <property type="match status" value="1"/>
</dbReference>
<evidence type="ECO:0000313" key="3">
    <source>
        <dbReference type="EMBL" id="GAA2118870.1"/>
    </source>
</evidence>
<sequence>MASPDTPPEFDEHPEYDGQLKDSTPRAHPWHRMVAIGDSFTEGVGDPDEHVPGGHRGWADRVAEELDRLTNDFAYANLAIRGRLYQPIIDEQLEPALALQPDLVTISAGGNDMLRPGADPDAIAQKLDGVIARIAETGATVIMFDGPDVGNTPVLRSIRGRVAIWNENVRVIAARHGAVMTDLWGLHELADPLMWAPDRLHFSPLGHQRIAVEVLDSLGIEHGLVPDVLEPRPTKTKREARREDLVWARKHFAPWVARRITKRSSGDSITAKRPQFGRAVIPGAGETPEVQSSGDQEPV</sequence>
<feature type="domain" description="SGNH hydrolase-type esterase" evidence="2">
    <location>
        <begin position="35"/>
        <end position="209"/>
    </location>
</feature>
<dbReference type="Pfam" id="PF13472">
    <property type="entry name" value="Lipase_GDSL_2"/>
    <property type="match status" value="1"/>
</dbReference>
<dbReference type="GO" id="GO:0016787">
    <property type="term" value="F:hydrolase activity"/>
    <property type="evidence" value="ECO:0007669"/>
    <property type="project" value="UniProtKB-KW"/>
</dbReference>